<evidence type="ECO:0000256" key="2">
    <source>
        <dbReference type="SAM" id="SignalP"/>
    </source>
</evidence>
<feature type="chain" id="PRO_5014663111" evidence="2">
    <location>
        <begin position="29"/>
        <end position="99"/>
    </location>
</feature>
<dbReference type="AlphaFoldDB" id="A0A2M4D6K9"/>
<feature type="signal peptide" evidence="2">
    <location>
        <begin position="1"/>
        <end position="28"/>
    </location>
</feature>
<name>A0A2M4D6K9_ANODA</name>
<evidence type="ECO:0000313" key="3">
    <source>
        <dbReference type="EMBL" id="MBW72728.1"/>
    </source>
</evidence>
<reference evidence="3" key="1">
    <citation type="submission" date="2018-01" db="EMBL/GenBank/DDBJ databases">
        <title>An insight into the sialome of Amazonian anophelines.</title>
        <authorList>
            <person name="Ribeiro J.M."/>
            <person name="Scarpassa V."/>
            <person name="Calvo E."/>
        </authorList>
    </citation>
    <scope>NUCLEOTIDE SEQUENCE</scope>
</reference>
<evidence type="ECO:0000256" key="1">
    <source>
        <dbReference type="SAM" id="MobiDB-lite"/>
    </source>
</evidence>
<feature type="region of interest" description="Disordered" evidence="1">
    <location>
        <begin position="76"/>
        <end position="99"/>
    </location>
</feature>
<sequence length="99" mass="11104">MFSFLFLSCSAFALGISLLLAFPALVSPEGVLCHIVIGVQAERQYITIHNELIEPRKVALLFRTFPVACISYRHSRPPVNGRSSRSLRESEGWGRTIRT</sequence>
<dbReference type="EMBL" id="GGFL01008550">
    <property type="protein sequence ID" value="MBW72728.1"/>
    <property type="molecule type" value="Transcribed_RNA"/>
</dbReference>
<accession>A0A2M4D6K9</accession>
<proteinExistence type="predicted"/>
<keyword evidence="2" id="KW-0732">Signal</keyword>
<organism evidence="3">
    <name type="scientific">Anopheles darlingi</name>
    <name type="common">Mosquito</name>
    <dbReference type="NCBI Taxonomy" id="43151"/>
    <lineage>
        <taxon>Eukaryota</taxon>
        <taxon>Metazoa</taxon>
        <taxon>Ecdysozoa</taxon>
        <taxon>Arthropoda</taxon>
        <taxon>Hexapoda</taxon>
        <taxon>Insecta</taxon>
        <taxon>Pterygota</taxon>
        <taxon>Neoptera</taxon>
        <taxon>Endopterygota</taxon>
        <taxon>Diptera</taxon>
        <taxon>Nematocera</taxon>
        <taxon>Culicoidea</taxon>
        <taxon>Culicidae</taxon>
        <taxon>Anophelinae</taxon>
        <taxon>Anopheles</taxon>
    </lineage>
</organism>
<protein>
    <submittedName>
        <fullName evidence="3">Putative secreted protein</fullName>
    </submittedName>
</protein>